<reference evidence="7" key="1">
    <citation type="submission" date="2024-06" db="EMBL/GenBank/DDBJ databases">
        <title>Draft Genome Sequence of Deinococcus sonorensis Type Strain KR-87, a Biofilm Producing Representative of the Genus Deinococcus.</title>
        <authorList>
            <person name="Boren L.S."/>
            <person name="Grosso R.A."/>
            <person name="Hugenberg-Cox A.N."/>
            <person name="Hill J.T.E."/>
            <person name="Albert C.M."/>
            <person name="Tuohy J.M."/>
        </authorList>
    </citation>
    <scope>NUCLEOTIDE SEQUENCE</scope>
    <source>
        <strain evidence="7">KR-87</strain>
    </source>
</reference>
<accession>A0AAU7U8H5</accession>
<dbReference type="InterPro" id="IPR015813">
    <property type="entry name" value="Pyrv/PenolPyrv_kinase-like_dom"/>
</dbReference>
<dbReference type="EMBL" id="CP158299">
    <property type="protein sequence ID" value="XBV84822.1"/>
    <property type="molecule type" value="Genomic_DNA"/>
</dbReference>
<dbReference type="KEGG" id="dsc:ABOD76_15440"/>
<organism evidence="7">
    <name type="scientific">Deinococcus sonorensis KR-87</name>
    <dbReference type="NCBI Taxonomy" id="694439"/>
    <lineage>
        <taxon>Bacteria</taxon>
        <taxon>Thermotogati</taxon>
        <taxon>Deinococcota</taxon>
        <taxon>Deinococci</taxon>
        <taxon>Deinococcales</taxon>
        <taxon>Deinococcaceae</taxon>
        <taxon>Deinococcus</taxon>
    </lineage>
</organism>
<evidence type="ECO:0000259" key="6">
    <source>
        <dbReference type="Pfam" id="PF03328"/>
    </source>
</evidence>
<feature type="binding site" evidence="4">
    <location>
        <position position="114"/>
    </location>
    <ligand>
        <name>substrate</name>
    </ligand>
</feature>
<dbReference type="GO" id="GO:0006107">
    <property type="term" value="P:oxaloacetate metabolic process"/>
    <property type="evidence" value="ECO:0007669"/>
    <property type="project" value="TreeGrafter"/>
</dbReference>
<dbReference type="RefSeq" id="WP_350242859.1">
    <property type="nucleotide sequence ID" value="NZ_CP158299.1"/>
</dbReference>
<gene>
    <name evidence="7" type="ORF">ABOD76_15440</name>
</gene>
<comment type="cofactor">
    <cofactor evidence="1">
        <name>Mg(2+)</name>
        <dbReference type="ChEBI" id="CHEBI:18420"/>
    </cofactor>
</comment>
<proteinExistence type="predicted"/>
<protein>
    <submittedName>
        <fullName evidence="7">CoA ester lyase</fullName>
    </submittedName>
</protein>
<keyword evidence="3 5" id="KW-0460">Magnesium</keyword>
<evidence type="ECO:0000256" key="1">
    <source>
        <dbReference type="ARBA" id="ARBA00001946"/>
    </source>
</evidence>
<name>A0AAU7U8H5_9DEIO</name>
<evidence type="ECO:0000256" key="2">
    <source>
        <dbReference type="ARBA" id="ARBA00022723"/>
    </source>
</evidence>
<dbReference type="AlphaFoldDB" id="A0AAU7U8H5"/>
<feature type="domain" description="HpcH/HpaI aldolase/citrate lyase" evidence="6">
    <location>
        <begin position="5"/>
        <end position="208"/>
    </location>
</feature>
<dbReference type="Pfam" id="PF03328">
    <property type="entry name" value="HpcH_HpaI"/>
    <property type="match status" value="1"/>
</dbReference>
<feature type="binding site" evidence="5">
    <location>
        <position position="140"/>
    </location>
    <ligand>
        <name>Mg(2+)</name>
        <dbReference type="ChEBI" id="CHEBI:18420"/>
    </ligand>
</feature>
<dbReference type="InterPro" id="IPR040442">
    <property type="entry name" value="Pyrv_kinase-like_dom_sf"/>
</dbReference>
<evidence type="ECO:0000256" key="5">
    <source>
        <dbReference type="PIRSR" id="PIRSR015582-2"/>
    </source>
</evidence>
<keyword evidence="7" id="KW-0456">Lyase</keyword>
<dbReference type="Gene3D" id="3.20.20.60">
    <property type="entry name" value="Phosphoenolpyruvate-binding domains"/>
    <property type="match status" value="1"/>
</dbReference>
<feature type="binding site" evidence="5">
    <location>
        <position position="114"/>
    </location>
    <ligand>
        <name>Mg(2+)</name>
        <dbReference type="ChEBI" id="CHEBI:18420"/>
    </ligand>
</feature>
<dbReference type="PIRSF" id="PIRSF015582">
    <property type="entry name" value="Cit_lyase_B"/>
    <property type="match status" value="1"/>
</dbReference>
<dbReference type="GO" id="GO:0000287">
    <property type="term" value="F:magnesium ion binding"/>
    <property type="evidence" value="ECO:0007669"/>
    <property type="project" value="TreeGrafter"/>
</dbReference>
<evidence type="ECO:0000256" key="3">
    <source>
        <dbReference type="ARBA" id="ARBA00022842"/>
    </source>
</evidence>
<feature type="binding site" evidence="4">
    <location>
        <position position="65"/>
    </location>
    <ligand>
        <name>substrate</name>
    </ligand>
</feature>
<dbReference type="SUPFAM" id="SSF51621">
    <property type="entry name" value="Phosphoenolpyruvate/pyruvate domain"/>
    <property type="match status" value="1"/>
</dbReference>
<dbReference type="InterPro" id="IPR011206">
    <property type="entry name" value="Citrate_lyase_beta/mcl1/mcl2"/>
</dbReference>
<dbReference type="PANTHER" id="PTHR32308">
    <property type="entry name" value="LYASE BETA SUBUNIT, PUTATIVE (AFU_ORTHOLOGUE AFUA_4G13030)-RELATED"/>
    <property type="match status" value="1"/>
</dbReference>
<keyword evidence="2 5" id="KW-0479">Metal-binding</keyword>
<dbReference type="GO" id="GO:0016829">
    <property type="term" value="F:lyase activity"/>
    <property type="evidence" value="ECO:0007669"/>
    <property type="project" value="UniProtKB-KW"/>
</dbReference>
<evidence type="ECO:0000256" key="4">
    <source>
        <dbReference type="PIRSR" id="PIRSR015582-1"/>
    </source>
</evidence>
<evidence type="ECO:0000313" key="7">
    <source>
        <dbReference type="EMBL" id="XBV84822.1"/>
    </source>
</evidence>
<dbReference type="InterPro" id="IPR005000">
    <property type="entry name" value="Aldolase/citrate-lyase_domain"/>
</dbReference>
<sequence>MSSWRSVLYVPADKPRALEKAAGLAADALVLDLEDAVAPGAKAEARQAAARFLADRRFPGPVLVRLNTPETPHFQADLEMALTAAPAGIVLPKSEQAAVIRDLHLGIPLWLMIETPLGVLNAPELSRVPGVAGLMAGANDLALGLRARPGRDRQPLLYALSAVVLAARAHGLLTLDAVWNDLKDPEGFLVSCVQGRDLGFDGRTLIHPSQLEGANRVYGVSDEEAQAARALLERWEAAAAQGQGVVSHQGQMIEELHARQARELLERWQVEQRQI</sequence>
<dbReference type="PANTHER" id="PTHR32308:SF10">
    <property type="entry name" value="CITRATE LYASE SUBUNIT BETA"/>
    <property type="match status" value="1"/>
</dbReference>